<dbReference type="InterPro" id="IPR007627">
    <property type="entry name" value="RNA_pol_sigma70_r2"/>
</dbReference>
<dbReference type="Gene3D" id="1.10.1740.10">
    <property type="match status" value="1"/>
</dbReference>
<dbReference type="STRING" id="1133569.FD21_GL001980"/>
<dbReference type="GO" id="GO:0006352">
    <property type="term" value="P:DNA-templated transcription initiation"/>
    <property type="evidence" value="ECO:0007669"/>
    <property type="project" value="InterPro"/>
</dbReference>
<sequence length="203" mass="23531">MRDFLKNRFEKDNTSDSSLVLKVREENDSDAFEFLFSKYLPVVHKALGRYHLHFVEHDDLLQEARIVCYQAALSYQIGTKASFGAYFQKSLLNRYCSLLRKESALKRKAEINAASFEKLNSDGQFGLKTALSYDNNSLFTTILFKEILNDLQNILSKSEYQVFLLLYLDKADIFEISQILNKSGQQISRLISSCRKKIRDELN</sequence>
<evidence type="ECO:0000259" key="1">
    <source>
        <dbReference type="Pfam" id="PF04542"/>
    </source>
</evidence>
<name>A0A0R2C025_9LACO</name>
<dbReference type="EMBL" id="AYYX01000078">
    <property type="protein sequence ID" value="KRM84437.1"/>
    <property type="molecule type" value="Genomic_DNA"/>
</dbReference>
<organism evidence="2 3">
    <name type="scientific">Liquorilactobacillus vini DSM 20605</name>
    <dbReference type="NCBI Taxonomy" id="1133569"/>
    <lineage>
        <taxon>Bacteria</taxon>
        <taxon>Bacillati</taxon>
        <taxon>Bacillota</taxon>
        <taxon>Bacilli</taxon>
        <taxon>Lactobacillales</taxon>
        <taxon>Lactobacillaceae</taxon>
        <taxon>Liquorilactobacillus</taxon>
    </lineage>
</organism>
<evidence type="ECO:0000313" key="2">
    <source>
        <dbReference type="EMBL" id="KRM84437.1"/>
    </source>
</evidence>
<dbReference type="InterPro" id="IPR014284">
    <property type="entry name" value="RNA_pol_sigma-70_dom"/>
</dbReference>
<dbReference type="GO" id="GO:0003700">
    <property type="term" value="F:DNA-binding transcription factor activity"/>
    <property type="evidence" value="ECO:0007669"/>
    <property type="project" value="InterPro"/>
</dbReference>
<accession>A0A0R2C025</accession>
<dbReference type="SUPFAM" id="SSF88946">
    <property type="entry name" value="Sigma2 domain of RNA polymerase sigma factors"/>
    <property type="match status" value="1"/>
</dbReference>
<protein>
    <submittedName>
        <fullName evidence="2">ComX</fullName>
    </submittedName>
</protein>
<keyword evidence="3" id="KW-1185">Reference proteome</keyword>
<dbReference type="Pfam" id="PF04542">
    <property type="entry name" value="Sigma70_r2"/>
    <property type="match status" value="1"/>
</dbReference>
<reference evidence="2 3" key="1">
    <citation type="journal article" date="2015" name="Genome Announc.">
        <title>Expanding the biotechnology potential of lactobacilli through comparative genomics of 213 strains and associated genera.</title>
        <authorList>
            <person name="Sun Z."/>
            <person name="Harris H.M."/>
            <person name="McCann A."/>
            <person name="Guo C."/>
            <person name="Argimon S."/>
            <person name="Zhang W."/>
            <person name="Yang X."/>
            <person name="Jeffery I.B."/>
            <person name="Cooney J.C."/>
            <person name="Kagawa T.F."/>
            <person name="Liu W."/>
            <person name="Song Y."/>
            <person name="Salvetti E."/>
            <person name="Wrobel A."/>
            <person name="Rasinkangas P."/>
            <person name="Parkhill J."/>
            <person name="Rea M.C."/>
            <person name="O'Sullivan O."/>
            <person name="Ritari J."/>
            <person name="Douillard F.P."/>
            <person name="Paul Ross R."/>
            <person name="Yang R."/>
            <person name="Briner A.E."/>
            <person name="Felis G.E."/>
            <person name="de Vos W.M."/>
            <person name="Barrangou R."/>
            <person name="Klaenhammer T.R."/>
            <person name="Caufield P.W."/>
            <person name="Cui Y."/>
            <person name="Zhang H."/>
            <person name="O'Toole P.W."/>
        </authorList>
    </citation>
    <scope>NUCLEOTIDE SEQUENCE [LARGE SCALE GENOMIC DNA]</scope>
    <source>
        <strain evidence="2 3">DSM 20605</strain>
    </source>
</reference>
<dbReference type="NCBIfam" id="TIGR02937">
    <property type="entry name" value="sigma70-ECF"/>
    <property type="match status" value="1"/>
</dbReference>
<evidence type="ECO:0000313" key="3">
    <source>
        <dbReference type="Proteomes" id="UP000051576"/>
    </source>
</evidence>
<dbReference type="AlphaFoldDB" id="A0A0R2C025"/>
<dbReference type="Proteomes" id="UP000051576">
    <property type="component" value="Unassembled WGS sequence"/>
</dbReference>
<dbReference type="PATRIC" id="fig|1133569.4.peg.2137"/>
<dbReference type="SUPFAM" id="SSF88659">
    <property type="entry name" value="Sigma3 and sigma4 domains of RNA polymerase sigma factors"/>
    <property type="match status" value="1"/>
</dbReference>
<dbReference type="InterPro" id="IPR013324">
    <property type="entry name" value="RNA_pol_sigma_r3/r4-like"/>
</dbReference>
<dbReference type="InterPro" id="IPR013325">
    <property type="entry name" value="RNA_pol_sigma_r2"/>
</dbReference>
<dbReference type="eggNOG" id="COG1191">
    <property type="taxonomic scope" value="Bacteria"/>
</dbReference>
<gene>
    <name evidence="2" type="ORF">FD21_GL001980</name>
</gene>
<proteinExistence type="predicted"/>
<feature type="domain" description="RNA polymerase sigma-70 region 2" evidence="1">
    <location>
        <begin position="35"/>
        <end position="103"/>
    </location>
</feature>
<comment type="caution">
    <text evidence="2">The sequence shown here is derived from an EMBL/GenBank/DDBJ whole genome shotgun (WGS) entry which is preliminary data.</text>
</comment>